<feature type="transmembrane region" description="Helical" evidence="6">
    <location>
        <begin position="20"/>
        <end position="39"/>
    </location>
</feature>
<dbReference type="GO" id="GO:0016020">
    <property type="term" value="C:membrane"/>
    <property type="evidence" value="ECO:0007669"/>
    <property type="project" value="UniProtKB-SubCell"/>
</dbReference>
<evidence type="ECO:0000256" key="5">
    <source>
        <dbReference type="ARBA" id="ARBA00023136"/>
    </source>
</evidence>
<evidence type="ECO:0000256" key="4">
    <source>
        <dbReference type="ARBA" id="ARBA00022989"/>
    </source>
</evidence>
<evidence type="ECO:0000256" key="1">
    <source>
        <dbReference type="ARBA" id="ARBA00004167"/>
    </source>
</evidence>
<sequence>MSNCGHDSNCGNDVGGFGGGFAFIVVLFILLIIVGAACFGGDRGNDCCYPVQGYGGFC</sequence>
<dbReference type="RefSeq" id="WP_226990479.1">
    <property type="nucleotide sequence ID" value="NZ_CP084539.1"/>
</dbReference>
<keyword evidence="5 6" id="KW-0472">Membrane</keyword>
<comment type="caution">
    <text evidence="7">The sequence shown here is derived from an EMBL/GenBank/DDBJ whole genome shotgun (WGS) entry which is preliminary data.</text>
</comment>
<comment type="subcellular location">
    <subcellularLocation>
        <location evidence="1">Membrane</location>
        <topology evidence="1">Single-pass membrane protein</topology>
    </subcellularLocation>
</comment>
<dbReference type="NCBIfam" id="TIGR01732">
    <property type="entry name" value="tiny_TM_bacill"/>
    <property type="match status" value="1"/>
</dbReference>
<keyword evidence="3 6" id="KW-0812">Transmembrane</keyword>
<dbReference type="Pfam" id="PF09680">
    <property type="entry name" value="YjcZ_2"/>
    <property type="match status" value="1"/>
</dbReference>
<dbReference type="AlphaFoldDB" id="A0AAJ1QRJ0"/>
<protein>
    <submittedName>
        <fullName evidence="7">YjcZ family sporulation protein</fullName>
    </submittedName>
</protein>
<evidence type="ECO:0000256" key="3">
    <source>
        <dbReference type="ARBA" id="ARBA00022692"/>
    </source>
</evidence>
<comment type="similarity">
    <text evidence="2">Belongs to the SscA family.</text>
</comment>
<evidence type="ECO:0000256" key="2">
    <source>
        <dbReference type="ARBA" id="ARBA00010221"/>
    </source>
</evidence>
<dbReference type="InterPro" id="IPR010070">
    <property type="entry name" value="YjcZ-like"/>
</dbReference>
<name>A0AAJ1QRJ0_9BACI</name>
<reference evidence="7" key="1">
    <citation type="submission" date="2023-06" db="EMBL/GenBank/DDBJ databases">
        <title>Comparative genomics of Bacillaceae isolates and their secondary metabolite potential.</title>
        <authorList>
            <person name="Song L."/>
            <person name="Nielsen L.J."/>
            <person name="Mohite O."/>
            <person name="Xu X."/>
            <person name="Weber T."/>
            <person name="Kovacs A.T."/>
        </authorList>
    </citation>
    <scope>NUCLEOTIDE SEQUENCE</scope>
    <source>
        <strain evidence="7">G1S1</strain>
    </source>
</reference>
<dbReference type="EMBL" id="JAUCFI010000003">
    <property type="protein sequence ID" value="MDM5286082.1"/>
    <property type="molecule type" value="Genomic_DNA"/>
</dbReference>
<evidence type="ECO:0000256" key="6">
    <source>
        <dbReference type="SAM" id="Phobius"/>
    </source>
</evidence>
<accession>A0AAJ1QRJ0</accession>
<evidence type="ECO:0000313" key="8">
    <source>
        <dbReference type="Proteomes" id="UP001238973"/>
    </source>
</evidence>
<gene>
    <name evidence="7" type="ORF">QUF85_22625</name>
</gene>
<organism evidence="7 8">
    <name type="scientific">Peribacillus frigoritolerans</name>
    <dbReference type="NCBI Taxonomy" id="450367"/>
    <lineage>
        <taxon>Bacteria</taxon>
        <taxon>Bacillati</taxon>
        <taxon>Bacillota</taxon>
        <taxon>Bacilli</taxon>
        <taxon>Bacillales</taxon>
        <taxon>Bacillaceae</taxon>
        <taxon>Peribacillus</taxon>
    </lineage>
</organism>
<proteinExistence type="inferred from homology"/>
<keyword evidence="4 6" id="KW-1133">Transmembrane helix</keyword>
<evidence type="ECO:0000313" key="7">
    <source>
        <dbReference type="EMBL" id="MDM5286082.1"/>
    </source>
</evidence>
<dbReference type="Proteomes" id="UP001238973">
    <property type="component" value="Unassembled WGS sequence"/>
</dbReference>